<sequence length="106" mass="11196">MQIRERRVGKGRSGEERGAFHAAWAMVSGKVHSGGGGGAGGAGVGRMRARALARLLHRAVPTSSTGFRFSTSETTLRMKSNRLSFLFRSPSVLGKSCESTNANADS</sequence>
<organism evidence="1 2">
    <name type="scientific">Vespula vulgaris</name>
    <name type="common">Yellow jacket</name>
    <name type="synonym">Wasp</name>
    <dbReference type="NCBI Taxonomy" id="7454"/>
    <lineage>
        <taxon>Eukaryota</taxon>
        <taxon>Metazoa</taxon>
        <taxon>Ecdysozoa</taxon>
        <taxon>Arthropoda</taxon>
        <taxon>Hexapoda</taxon>
        <taxon>Insecta</taxon>
        <taxon>Pterygota</taxon>
        <taxon>Neoptera</taxon>
        <taxon>Endopterygota</taxon>
        <taxon>Hymenoptera</taxon>
        <taxon>Apocrita</taxon>
        <taxon>Aculeata</taxon>
        <taxon>Vespoidea</taxon>
        <taxon>Vespidae</taxon>
        <taxon>Vespinae</taxon>
        <taxon>Vespula</taxon>
    </lineage>
</organism>
<protein>
    <submittedName>
        <fullName evidence="1">Uncharacterized protein</fullName>
    </submittedName>
</protein>
<name>A0A834JU55_VESVU</name>
<evidence type="ECO:0000313" key="1">
    <source>
        <dbReference type="EMBL" id="KAF7394689.1"/>
    </source>
</evidence>
<dbReference type="AlphaFoldDB" id="A0A834JU55"/>
<reference evidence="1" key="1">
    <citation type="journal article" date="2020" name="G3 (Bethesda)">
        <title>High-Quality Assemblies for Three Invasive Social Wasps from the &lt;i&gt;Vespula&lt;/i&gt; Genus.</title>
        <authorList>
            <person name="Harrop T.W.R."/>
            <person name="Guhlin J."/>
            <person name="McLaughlin G.M."/>
            <person name="Permina E."/>
            <person name="Stockwell P."/>
            <person name="Gilligan J."/>
            <person name="Le Lec M.F."/>
            <person name="Gruber M.A.M."/>
            <person name="Quinn O."/>
            <person name="Lovegrove M."/>
            <person name="Duncan E.J."/>
            <person name="Remnant E.J."/>
            <person name="Van Eeckhoven J."/>
            <person name="Graham B."/>
            <person name="Knapp R.A."/>
            <person name="Langford K.W."/>
            <person name="Kronenberg Z."/>
            <person name="Press M.O."/>
            <person name="Eacker S.M."/>
            <person name="Wilson-Rankin E.E."/>
            <person name="Purcell J."/>
            <person name="Lester P.J."/>
            <person name="Dearden P.K."/>
        </authorList>
    </citation>
    <scope>NUCLEOTIDE SEQUENCE</scope>
    <source>
        <strain evidence="1">Marl-1</strain>
    </source>
</reference>
<keyword evidence="2" id="KW-1185">Reference proteome</keyword>
<evidence type="ECO:0000313" key="2">
    <source>
        <dbReference type="Proteomes" id="UP000614350"/>
    </source>
</evidence>
<proteinExistence type="predicted"/>
<dbReference type="Proteomes" id="UP000614350">
    <property type="component" value="Unassembled WGS sequence"/>
</dbReference>
<gene>
    <name evidence="1" type="ORF">HZH66_007863</name>
</gene>
<comment type="caution">
    <text evidence="1">The sequence shown here is derived from an EMBL/GenBank/DDBJ whole genome shotgun (WGS) entry which is preliminary data.</text>
</comment>
<accession>A0A834JU55</accession>
<dbReference type="EMBL" id="JACSEA010000008">
    <property type="protein sequence ID" value="KAF7394689.1"/>
    <property type="molecule type" value="Genomic_DNA"/>
</dbReference>